<gene>
    <name evidence="1" type="ORF">LOK49_LG10G02824</name>
</gene>
<keyword evidence="2" id="KW-1185">Reference proteome</keyword>
<evidence type="ECO:0000313" key="2">
    <source>
        <dbReference type="Proteomes" id="UP001060215"/>
    </source>
</evidence>
<accession>A0ACC0G696</accession>
<dbReference type="EMBL" id="CM045767">
    <property type="protein sequence ID" value="KAI7996359.1"/>
    <property type="molecule type" value="Genomic_DNA"/>
</dbReference>
<organism evidence="1 2">
    <name type="scientific">Camellia lanceoleosa</name>
    <dbReference type="NCBI Taxonomy" id="1840588"/>
    <lineage>
        <taxon>Eukaryota</taxon>
        <taxon>Viridiplantae</taxon>
        <taxon>Streptophyta</taxon>
        <taxon>Embryophyta</taxon>
        <taxon>Tracheophyta</taxon>
        <taxon>Spermatophyta</taxon>
        <taxon>Magnoliopsida</taxon>
        <taxon>eudicotyledons</taxon>
        <taxon>Gunneridae</taxon>
        <taxon>Pentapetalae</taxon>
        <taxon>asterids</taxon>
        <taxon>Ericales</taxon>
        <taxon>Theaceae</taxon>
        <taxon>Camellia</taxon>
    </lineage>
</organism>
<proteinExistence type="predicted"/>
<reference evidence="1 2" key="1">
    <citation type="journal article" date="2022" name="Plant J.">
        <title>Chromosome-level genome of Camellia lanceoleosa provides a valuable resource for understanding genome evolution and self-incompatibility.</title>
        <authorList>
            <person name="Gong W."/>
            <person name="Xiao S."/>
            <person name="Wang L."/>
            <person name="Liao Z."/>
            <person name="Chang Y."/>
            <person name="Mo W."/>
            <person name="Hu G."/>
            <person name="Li W."/>
            <person name="Zhao G."/>
            <person name="Zhu H."/>
            <person name="Hu X."/>
            <person name="Ji K."/>
            <person name="Xiang X."/>
            <person name="Song Q."/>
            <person name="Yuan D."/>
            <person name="Jin S."/>
            <person name="Zhang L."/>
        </authorList>
    </citation>
    <scope>NUCLEOTIDE SEQUENCE [LARGE SCALE GENOMIC DNA]</scope>
    <source>
        <strain evidence="1">SQ_2022a</strain>
    </source>
</reference>
<sequence length="581" mass="65989">MTNGLAMVVRPEAGSDEVAVENGANYELDLERDTVGSEDDIPLPEEVLAWVLSRINENVAVSFNPYPDDSRSSKAIPYCRGIKPSDAASKIKKAYRKAALRHHPDKAGQFVVRSENGDDGQLWKEIPHEVHKDADRLFKMIREAYARSQYDLHEELRNAQKESNGSRASRGPSDDYSSPFDGSANRQYWKQSWKTWELAFSILRSCRKETIVFNIASKVLGSLGSLAINEVGLGWGLDEELKTLEGTLSTIKEVLSYADEKQGKNHVVKIWYERLQATFYEADNLLDEFQYEALRRQVQSMKLNHHHHSRSSIRIQKLHGNLSNTCRMPGIIRDLAVYMANEECVSTANYRFGPISKTVSHVSFHDSDCSGEKELTKSLFKLEKMRTVLFPFHAVEASDEGFVDECISRFKYLRVFDLRNSSFRKLPHSVGNLKHLRFLDLSGNANIETLPNAICKLYNLQTLQIEYCVKIRELLKNIGNLISLRHLYLTTQQSCLPERQIRRLTSLQSFRIIGCGNLTSLPEGMQLLTALTTVTITACPKLTSLPSTMKNLANLRNPEISNCPNLSLAGWEEFRGLRRLQ</sequence>
<protein>
    <submittedName>
        <fullName evidence="1">Disease resistance protein RGA1</fullName>
    </submittedName>
</protein>
<evidence type="ECO:0000313" key="1">
    <source>
        <dbReference type="EMBL" id="KAI7996359.1"/>
    </source>
</evidence>
<dbReference type="Proteomes" id="UP001060215">
    <property type="component" value="Chromosome 10"/>
</dbReference>
<name>A0ACC0G696_9ERIC</name>
<comment type="caution">
    <text evidence="1">The sequence shown here is derived from an EMBL/GenBank/DDBJ whole genome shotgun (WGS) entry which is preliminary data.</text>
</comment>